<gene>
    <name evidence="1" type="ORF">XSR1_100093</name>
</gene>
<proteinExistence type="predicted"/>
<organism evidence="1 2">
    <name type="scientific">Xenorhabdus szentirmaii DSM 16338</name>
    <dbReference type="NCBI Taxonomy" id="1427518"/>
    <lineage>
        <taxon>Bacteria</taxon>
        <taxon>Pseudomonadati</taxon>
        <taxon>Pseudomonadota</taxon>
        <taxon>Gammaproteobacteria</taxon>
        <taxon>Enterobacterales</taxon>
        <taxon>Morganellaceae</taxon>
        <taxon>Xenorhabdus</taxon>
    </lineage>
</organism>
<evidence type="ECO:0000313" key="2">
    <source>
        <dbReference type="Proteomes" id="UP000019202"/>
    </source>
</evidence>
<comment type="caution">
    <text evidence="1">The sequence shown here is derived from an EMBL/GenBank/DDBJ whole genome shotgun (WGS) entry which is preliminary data.</text>
</comment>
<protein>
    <submittedName>
        <fullName evidence="1">Uncharacterized protein</fullName>
    </submittedName>
</protein>
<keyword evidence="2" id="KW-1185">Reference proteome</keyword>
<name>W1IT98_9GAMM</name>
<dbReference type="EMBL" id="CBXF010000002">
    <property type="protein sequence ID" value="CDL81048.1"/>
    <property type="molecule type" value="Genomic_DNA"/>
</dbReference>
<dbReference type="Proteomes" id="UP000019202">
    <property type="component" value="Unassembled WGS sequence"/>
</dbReference>
<dbReference type="STRING" id="1427518.XSR1_100093"/>
<reference evidence="1" key="1">
    <citation type="submission" date="2013-11" db="EMBL/GenBank/DDBJ databases">
        <title>Draft genome sequence and annotation of the entomopathogenic bacteria, Xenorhabdus cabanillasi strain JM26 and Xenorhabdus szentirmai strain DSM 16338.</title>
        <authorList>
            <person name="Gualtieri M."/>
            <person name="Ogier J.C."/>
            <person name="Pages S."/>
            <person name="Givaudan A."/>
            <person name="Gaudriault S."/>
        </authorList>
    </citation>
    <scope>NUCLEOTIDE SEQUENCE [LARGE SCALE GENOMIC DNA]</scope>
    <source>
        <strain evidence="1">DSM 16338</strain>
    </source>
</reference>
<sequence>MPQTLRRSGIFIDLYNDLFGTYYWIGRVNNIHKIPSYPNLTFNSLANNTNQTKYVIGKTMNIIDQNQGGNDN</sequence>
<accession>W1IT98</accession>
<evidence type="ECO:0000313" key="1">
    <source>
        <dbReference type="EMBL" id="CDL81048.1"/>
    </source>
</evidence>
<dbReference type="AlphaFoldDB" id="W1IT98"/>